<evidence type="ECO:0000313" key="2">
    <source>
        <dbReference type="EMBL" id="AGR56759.1"/>
    </source>
</evidence>
<dbReference type="GeneID" id="16489409"/>
<protein>
    <submittedName>
        <fullName evidence="2">Uncharacterized protein</fullName>
    </submittedName>
</protein>
<feature type="compositionally biased region" description="Basic and acidic residues" evidence="1">
    <location>
        <begin position="155"/>
        <end position="177"/>
    </location>
</feature>
<proteinExistence type="predicted"/>
<organism evidence="2 3">
    <name type="scientific">Hemileuca sp. nucleopolyhedrovirus</name>
    <dbReference type="NCBI Taxonomy" id="1367203"/>
    <lineage>
        <taxon>Viruses</taxon>
        <taxon>Viruses incertae sedis</taxon>
        <taxon>Naldaviricetes</taxon>
        <taxon>Lefavirales</taxon>
        <taxon>Baculoviridae</taxon>
        <taxon>Alphabaculovirus</taxon>
        <taxon>Alphabaculovirus heleucae</taxon>
        <taxon>Hemileuca species nucleopolyhedrovirus</taxon>
    </lineage>
</organism>
<feature type="region of interest" description="Disordered" evidence="1">
    <location>
        <begin position="205"/>
        <end position="224"/>
    </location>
</feature>
<evidence type="ECO:0000313" key="3">
    <source>
        <dbReference type="Proteomes" id="UP000203768"/>
    </source>
</evidence>
<sequence>MALLRQILLGDESYNNSNNVDDEMQDEMQANKYDVIVIEDDDDDDVITLEDEDNNDDYNYNKKSSDDKLVKKITLPTGPITVNDAREKNIPIAKVTHFKQSPTRFNMITEEQIRRCFDNILPHAPQREIILLDIRDQFLDIIRDIQYDIHQTQNDNRHQTQNDNRHQTQNDNRRRGNDSNIQRRPMPYPLLQRFRYRNYIDSVSDDSVSDSDGVMEDSESDISM</sequence>
<keyword evidence="3" id="KW-1185">Reference proteome</keyword>
<dbReference type="RefSeq" id="YP_008378223.1">
    <property type="nucleotide sequence ID" value="NC_021923.1"/>
</dbReference>
<feature type="region of interest" description="Disordered" evidence="1">
    <location>
        <begin position="153"/>
        <end position="187"/>
    </location>
</feature>
<dbReference type="EMBL" id="KF158713">
    <property type="protein sequence ID" value="AGR56759.1"/>
    <property type="molecule type" value="Genomic_DNA"/>
</dbReference>
<name>S5MQ75_9ABAC</name>
<dbReference type="Proteomes" id="UP000203768">
    <property type="component" value="Segment"/>
</dbReference>
<accession>S5MQ75</accession>
<dbReference type="KEGG" id="vg:16489409"/>
<reference evidence="2 3" key="1">
    <citation type="journal article" date="2013" name="Virus Genes">
        <title>The genome of a baculovirus isolated from Hemileuca sp. encodes a serpin ortholog.</title>
        <authorList>
            <person name="Rohrmann G.F."/>
            <person name="Erlandson M.A."/>
            <person name="Theilmann D.A."/>
        </authorList>
    </citation>
    <scope>NUCLEOTIDE SEQUENCE [LARGE SCALE GENOMIC DNA]</scope>
</reference>
<evidence type="ECO:0000256" key="1">
    <source>
        <dbReference type="SAM" id="MobiDB-lite"/>
    </source>
</evidence>
<gene>
    <name evidence="2" type="ORF">Hesp007</name>
</gene>